<evidence type="ECO:0000313" key="1">
    <source>
        <dbReference type="EMBL" id="QOC54399.1"/>
    </source>
</evidence>
<protein>
    <submittedName>
        <fullName evidence="1">Putative DNA helicase</fullName>
    </submittedName>
</protein>
<name>A0A866D1R9_9CAUD</name>
<dbReference type="SUPFAM" id="SSF52540">
    <property type="entry name" value="P-loop containing nucleoside triphosphate hydrolases"/>
    <property type="match status" value="1"/>
</dbReference>
<keyword evidence="1" id="KW-0347">Helicase</keyword>
<dbReference type="Pfam" id="PF13481">
    <property type="entry name" value="AAA_25"/>
    <property type="match status" value="1"/>
</dbReference>
<dbReference type="Gene3D" id="3.40.50.300">
    <property type="entry name" value="P-loop containing nucleotide triphosphate hydrolases"/>
    <property type="match status" value="1"/>
</dbReference>
<reference evidence="1 2" key="1">
    <citation type="journal article" date="2020" name="bioRxiv">
        <title>Dynamics of infection in a novel group of promiscuous phages and hosts of multiple bacterial genera retrieved from river communities.</title>
        <authorList>
            <person name="Cazares D."/>
            <person name="Cazares A."/>
            <person name="Figueroa W."/>
            <person name="Guarneros G."/>
            <person name="Edwards R.A."/>
            <person name="Vinuesa P."/>
        </authorList>
    </citation>
    <scope>NUCLEOTIDE SEQUENCE [LARGE SCALE GENOMIC DNA]</scope>
</reference>
<accession>A0A866D1R9</accession>
<organism evidence="1 2">
    <name type="scientific">Aeromonas phage Atoyac15</name>
    <dbReference type="NCBI Taxonomy" id="2767551"/>
    <lineage>
        <taxon>Viruses</taxon>
        <taxon>Duplodnaviria</taxon>
        <taxon>Heunggongvirae</taxon>
        <taxon>Uroviricota</taxon>
        <taxon>Caudoviricetes</taxon>
        <taxon>Autographivirales</taxon>
        <taxon>Autonotataviridae</taxon>
        <taxon>Melnykvirinae</taxon>
        <taxon>Atoyacvirus</taxon>
        <taxon>Atoyacvirus atoyac15</taxon>
    </lineage>
</organism>
<keyword evidence="1" id="KW-0067">ATP-binding</keyword>
<dbReference type="EMBL" id="MT682390">
    <property type="protein sequence ID" value="QOC54399.1"/>
    <property type="molecule type" value="Genomic_DNA"/>
</dbReference>
<dbReference type="InterPro" id="IPR027417">
    <property type="entry name" value="P-loop_NTPase"/>
</dbReference>
<keyword evidence="1" id="KW-0547">Nucleotide-binding</keyword>
<keyword evidence="1" id="KW-0378">Hydrolase</keyword>
<dbReference type="Proteomes" id="UP000663020">
    <property type="component" value="Segment"/>
</dbReference>
<proteinExistence type="predicted"/>
<dbReference type="GO" id="GO:0004386">
    <property type="term" value="F:helicase activity"/>
    <property type="evidence" value="ECO:0007669"/>
    <property type="project" value="UniProtKB-KW"/>
</dbReference>
<evidence type="ECO:0000313" key="2">
    <source>
        <dbReference type="Proteomes" id="UP000663020"/>
    </source>
</evidence>
<gene>
    <name evidence="1" type="ORF">Atoyac15_35</name>
</gene>
<keyword evidence="2" id="KW-1185">Reference proteome</keyword>
<sequence length="414" mass="46079">MLDSLLLATLSDRNRYKALISAVPMDEIGTSTRWLLSSFKSYFDKHPKKNSVDYDVLATMVRLKLEGDAATPALKLIEDAKGAKATKEQQDTVIATLYEMALAGTAAKLVNEYHDGAEIDLSYELYRKAMETRKLLGVAADSLFKEPDIHEILEEQSRDEGLKFRQLALQNHIKGLMPPLSVAVCAPVDAGKTSFLADALTFFAPQCQVLWPGRPILWLSNEGVVREIWPRVYSSALGLSGDKLVEYSREGLFEAYAKAVGGDRKIIRMLDVHGWSLAQVASLVEELNPIIVVFDMLANFKLPGVEKKHEKMEALFQEVREMAALHDFIAMSTVQLSAEGYDQLYPPGTALKDTKIGVQGALDIQMMLGRLNDPTYELTRGLSLPKNKRKVIGRSGNMQAEVIFQPDIARFIDN</sequence>